<keyword evidence="2" id="KW-1185">Reference proteome</keyword>
<keyword evidence="1" id="KW-0378">Hydrolase</keyword>
<dbReference type="AlphaFoldDB" id="A0A1X7A8W4"/>
<dbReference type="Proteomes" id="UP000193061">
    <property type="component" value="Unassembled WGS sequence"/>
</dbReference>
<evidence type="ECO:0000313" key="2">
    <source>
        <dbReference type="Proteomes" id="UP000193061"/>
    </source>
</evidence>
<dbReference type="RefSeq" id="WP_085807784.1">
    <property type="nucleotide sequence ID" value="NZ_FWFX01000023.1"/>
</dbReference>
<dbReference type="Gene3D" id="3.90.850.10">
    <property type="entry name" value="Fumarylacetoacetase-like, C-terminal domain"/>
    <property type="match status" value="1"/>
</dbReference>
<dbReference type="InterPro" id="IPR036663">
    <property type="entry name" value="Fumarylacetoacetase_C_sf"/>
</dbReference>
<name>A0A1X7A8W4_9RHOB</name>
<accession>A0A1X7A8W4</accession>
<dbReference type="SUPFAM" id="SSF56529">
    <property type="entry name" value="FAH"/>
    <property type="match status" value="1"/>
</dbReference>
<dbReference type="GO" id="GO:0016787">
    <property type="term" value="F:hydrolase activity"/>
    <property type="evidence" value="ECO:0007669"/>
    <property type="project" value="UniProtKB-KW"/>
</dbReference>
<dbReference type="OrthoDB" id="108649at2"/>
<organism evidence="1 2">
    <name type="scientific">Roseovarius albus</name>
    <dbReference type="NCBI Taxonomy" id="1247867"/>
    <lineage>
        <taxon>Bacteria</taxon>
        <taxon>Pseudomonadati</taxon>
        <taxon>Pseudomonadota</taxon>
        <taxon>Alphaproteobacteria</taxon>
        <taxon>Rhodobacterales</taxon>
        <taxon>Roseobacteraceae</taxon>
        <taxon>Roseovarius</taxon>
    </lineage>
</organism>
<dbReference type="EMBL" id="FWFX01000023">
    <property type="protein sequence ID" value="SLN73472.1"/>
    <property type="molecule type" value="Genomic_DNA"/>
</dbReference>
<evidence type="ECO:0000313" key="1">
    <source>
        <dbReference type="EMBL" id="SLN73472.1"/>
    </source>
</evidence>
<gene>
    <name evidence="1" type="ORF">ROA7450_04140</name>
</gene>
<proteinExistence type="predicted"/>
<dbReference type="NCBIfam" id="NF040903">
    <property type="entry name" value="GguC"/>
    <property type="match status" value="1"/>
</dbReference>
<reference evidence="1 2" key="1">
    <citation type="submission" date="2017-03" db="EMBL/GenBank/DDBJ databases">
        <authorList>
            <person name="Afonso C.L."/>
            <person name="Miller P.J."/>
            <person name="Scott M.A."/>
            <person name="Spackman E."/>
            <person name="Goraichik I."/>
            <person name="Dimitrov K.M."/>
            <person name="Suarez D.L."/>
            <person name="Swayne D.E."/>
        </authorList>
    </citation>
    <scope>NUCLEOTIDE SEQUENCE [LARGE SCALE GENOMIC DNA]</scope>
    <source>
        <strain evidence="1 2">CECT 7450</strain>
    </source>
</reference>
<protein>
    <submittedName>
        <fullName evidence="1">Fumarylacetoacetate (FAA) hydrolase family protein</fullName>
    </submittedName>
</protein>
<dbReference type="InterPro" id="IPR009645">
    <property type="entry name" value="GguC"/>
</dbReference>
<sequence>MRLSQLLNEQGQKMVCATDANGISRKLAGVSDIRSLAMGVVNSQTNLPAVVNDHLTDEVIDLGAALESGRVLTPIDHPDPAHLLVSGSGLSHKAWVTVEPDHGTDESTWPDHYKTLMLGQRGGKPATGNWGAQPEWFFKGNGDIIVPPGRAVEHPFYGDGPGEEAEIAGIYLIGPDKTPFCIGYTLGNEFSDEQMYFKNVYHLAQSKKRHVSLGPELLVGDLPDDIPARISLHRGDRVQWQADFRTGEANMLHSIANIEAHYFKYSEWYIPGDIHVLYLGNAVMSTAQGEVVEDGDVFQLDCEIFGLPLINSVRFGTPFPIPRAQPLW</sequence>